<organism evidence="4">
    <name type="scientific">Schistocephalus solidus</name>
    <name type="common">Tapeworm</name>
    <dbReference type="NCBI Taxonomy" id="70667"/>
    <lineage>
        <taxon>Eukaryota</taxon>
        <taxon>Metazoa</taxon>
        <taxon>Spiralia</taxon>
        <taxon>Lophotrochozoa</taxon>
        <taxon>Platyhelminthes</taxon>
        <taxon>Cestoda</taxon>
        <taxon>Eucestoda</taxon>
        <taxon>Diphyllobothriidea</taxon>
        <taxon>Diphyllobothriidae</taxon>
        <taxon>Schistocephalus</taxon>
    </lineage>
</organism>
<sequence>MALPLRQIRARCGGKAHRRLRPGQPPASSPASGLLDSVVTLGSGGGGGESAVAAAQDYYYLKLIHAQVTVSAPHFRGAYCGHRRNLRSNYRECVVGTLLRGLPFVAMVGFSCANINDGAEEMLVERW</sequence>
<proteinExistence type="predicted"/>
<gene>
    <name evidence="2" type="ORF">SSLN_LOCUS13037</name>
</gene>
<protein>
    <submittedName>
        <fullName evidence="2 4">Uncharacterized protein</fullName>
    </submittedName>
</protein>
<evidence type="ECO:0000313" key="2">
    <source>
        <dbReference type="EMBL" id="VDL99422.1"/>
    </source>
</evidence>
<evidence type="ECO:0000313" key="4">
    <source>
        <dbReference type="WBParaSite" id="SSLN_0001353801-mRNA-1"/>
    </source>
</evidence>
<feature type="region of interest" description="Disordered" evidence="1">
    <location>
        <begin position="14"/>
        <end position="35"/>
    </location>
</feature>
<reference evidence="4" key="1">
    <citation type="submission" date="2016-06" db="UniProtKB">
        <authorList>
            <consortium name="WormBaseParasite"/>
        </authorList>
    </citation>
    <scope>IDENTIFICATION</scope>
</reference>
<evidence type="ECO:0000313" key="3">
    <source>
        <dbReference type="Proteomes" id="UP000275846"/>
    </source>
</evidence>
<name>A0A183T989_SCHSO</name>
<dbReference type="AlphaFoldDB" id="A0A183T989"/>
<dbReference type="Proteomes" id="UP000275846">
    <property type="component" value="Unassembled WGS sequence"/>
</dbReference>
<keyword evidence="3" id="KW-1185">Reference proteome</keyword>
<evidence type="ECO:0000256" key="1">
    <source>
        <dbReference type="SAM" id="MobiDB-lite"/>
    </source>
</evidence>
<dbReference type="WBParaSite" id="SSLN_0001353801-mRNA-1">
    <property type="protein sequence ID" value="SSLN_0001353801-mRNA-1"/>
    <property type="gene ID" value="SSLN_0001353801"/>
</dbReference>
<reference evidence="2 3" key="2">
    <citation type="submission" date="2018-11" db="EMBL/GenBank/DDBJ databases">
        <authorList>
            <consortium name="Pathogen Informatics"/>
        </authorList>
    </citation>
    <scope>NUCLEOTIDE SEQUENCE [LARGE SCALE GENOMIC DNA]</scope>
    <source>
        <strain evidence="2 3">NST_G2</strain>
    </source>
</reference>
<dbReference type="EMBL" id="UYSU01037749">
    <property type="protein sequence ID" value="VDL99422.1"/>
    <property type="molecule type" value="Genomic_DNA"/>
</dbReference>
<accession>A0A183T989</accession>